<gene>
    <name evidence="2" type="ORF">EWM64_g5878</name>
</gene>
<reference evidence="2 3" key="1">
    <citation type="submission" date="2019-02" db="EMBL/GenBank/DDBJ databases">
        <title>Genome sequencing of the rare red list fungi Hericium alpestre (H. flagellum).</title>
        <authorList>
            <person name="Buettner E."/>
            <person name="Kellner H."/>
        </authorList>
    </citation>
    <scope>NUCLEOTIDE SEQUENCE [LARGE SCALE GENOMIC DNA]</scope>
    <source>
        <strain evidence="2 3">DSM 108284</strain>
    </source>
</reference>
<feature type="region of interest" description="Disordered" evidence="1">
    <location>
        <begin position="232"/>
        <end position="253"/>
    </location>
</feature>
<evidence type="ECO:0000313" key="3">
    <source>
        <dbReference type="Proteomes" id="UP000298061"/>
    </source>
</evidence>
<protein>
    <submittedName>
        <fullName evidence="2">Uncharacterized protein</fullName>
    </submittedName>
</protein>
<dbReference type="STRING" id="135208.A0A4Y9ZX94"/>
<name>A0A4Y9ZX94_9AGAM</name>
<comment type="caution">
    <text evidence="2">The sequence shown here is derived from an EMBL/GenBank/DDBJ whole genome shotgun (WGS) entry which is preliminary data.</text>
</comment>
<feature type="region of interest" description="Disordered" evidence="1">
    <location>
        <begin position="527"/>
        <end position="559"/>
    </location>
</feature>
<dbReference type="EMBL" id="SFCI01000742">
    <property type="protein sequence ID" value="TFY78129.1"/>
    <property type="molecule type" value="Genomic_DNA"/>
</dbReference>
<sequence>MTLLRSYGGQSARQYTIVTTQIGGPSARHLRTLVANSEDALQNPSLVFENMACVKWFMDAIKYDGPVAFAGDCTKVRARLSYSNSSGGHVLGSTLPLDECVVDNSDDIEIIIDQAKSQKVIATQVCAILAKIPIPKVPPSAITLLLTTGSEDAAEIHKQHLLILEMAVQLSIKIISFMADGAASELAAQSLMDSEKTGLPPLVYEHRAFGIHVQAVVFDKTGVLVSVTDPSHAVKTSRNQPQHGTHTGSEGSGHLINHSLVDLYEMGISGLIQADVKDVDKQDDGAAHCLFHYQALSAMTFEEGGQQHIHEDMSGLFVYLFVLGELFDAWLNRKLNIESQLLAAFCARFFLHIWQNHIITFSAKYPDLYSTMQSFISPASFNIFNRLCDSLVALVLVYAMHYPNTPFCPWLLRTEFVKHFFGLARTFLPNFTYTQFLSLVKHVMLHQRILLSGKFNEKMECTSRAGYLFDFDNSPLSMDELSQACVQIMMSKINKLIEIGHTEASRISKDLLGMSVPALPFKLPPLSGPPCAKPNMRQQKQPDLGEPSSDSDDCSDMGEGIEDELANAMEQLDINDNDDDELSASTIASASADAARDSVLNIAHEEMRSESEDLLASSLWVLELPQSATMSSLETCIHT</sequence>
<feature type="compositionally biased region" description="Low complexity" evidence="1">
    <location>
        <begin position="243"/>
        <end position="253"/>
    </location>
</feature>
<dbReference type="OrthoDB" id="2436145at2759"/>
<accession>A0A4Y9ZX94</accession>
<evidence type="ECO:0000313" key="2">
    <source>
        <dbReference type="EMBL" id="TFY78129.1"/>
    </source>
</evidence>
<proteinExistence type="predicted"/>
<keyword evidence="3" id="KW-1185">Reference proteome</keyword>
<evidence type="ECO:0000256" key="1">
    <source>
        <dbReference type="SAM" id="MobiDB-lite"/>
    </source>
</evidence>
<dbReference type="AlphaFoldDB" id="A0A4Y9ZX94"/>
<dbReference type="Proteomes" id="UP000298061">
    <property type="component" value="Unassembled WGS sequence"/>
</dbReference>
<feature type="compositionally biased region" description="Acidic residues" evidence="1">
    <location>
        <begin position="549"/>
        <end position="559"/>
    </location>
</feature>
<organism evidence="2 3">
    <name type="scientific">Hericium alpestre</name>
    <dbReference type="NCBI Taxonomy" id="135208"/>
    <lineage>
        <taxon>Eukaryota</taxon>
        <taxon>Fungi</taxon>
        <taxon>Dikarya</taxon>
        <taxon>Basidiomycota</taxon>
        <taxon>Agaricomycotina</taxon>
        <taxon>Agaricomycetes</taxon>
        <taxon>Russulales</taxon>
        <taxon>Hericiaceae</taxon>
        <taxon>Hericium</taxon>
    </lineage>
</organism>